<proteinExistence type="predicted"/>
<name>A0A0B0P5I3_GOSAR</name>
<organism evidence="1 2">
    <name type="scientific">Gossypium arboreum</name>
    <name type="common">Tree cotton</name>
    <name type="synonym">Gossypium nanking</name>
    <dbReference type="NCBI Taxonomy" id="29729"/>
    <lineage>
        <taxon>Eukaryota</taxon>
        <taxon>Viridiplantae</taxon>
        <taxon>Streptophyta</taxon>
        <taxon>Embryophyta</taxon>
        <taxon>Tracheophyta</taxon>
        <taxon>Spermatophyta</taxon>
        <taxon>Magnoliopsida</taxon>
        <taxon>eudicotyledons</taxon>
        <taxon>Gunneridae</taxon>
        <taxon>Pentapetalae</taxon>
        <taxon>rosids</taxon>
        <taxon>malvids</taxon>
        <taxon>Malvales</taxon>
        <taxon>Malvaceae</taxon>
        <taxon>Malvoideae</taxon>
        <taxon>Gossypium</taxon>
    </lineage>
</organism>
<dbReference type="EMBL" id="KN412898">
    <property type="protein sequence ID" value="KHG19374.1"/>
    <property type="molecule type" value="Genomic_DNA"/>
</dbReference>
<evidence type="ECO:0000313" key="2">
    <source>
        <dbReference type="Proteomes" id="UP000032142"/>
    </source>
</evidence>
<reference evidence="2" key="1">
    <citation type="submission" date="2014-09" db="EMBL/GenBank/DDBJ databases">
        <authorList>
            <person name="Mudge J."/>
            <person name="Ramaraj T."/>
            <person name="Lindquist I.E."/>
            <person name="Bharti A.K."/>
            <person name="Sundararajan A."/>
            <person name="Cameron C.T."/>
            <person name="Woodward J.E."/>
            <person name="May G.D."/>
            <person name="Brubaker C."/>
            <person name="Broadhvest J."/>
            <person name="Wilkins T.A."/>
        </authorList>
    </citation>
    <scope>NUCLEOTIDE SEQUENCE</scope>
    <source>
        <strain evidence="2">cv. AKA8401</strain>
    </source>
</reference>
<protein>
    <submittedName>
        <fullName evidence="1">Uncharacterized protein</fullName>
    </submittedName>
</protein>
<accession>A0A0B0P5I3</accession>
<sequence>MTSIRKLVRFRIVMSGFSQSSVSSQNSQPKGNGF</sequence>
<dbReference type="AlphaFoldDB" id="A0A0B0P5I3"/>
<evidence type="ECO:0000313" key="1">
    <source>
        <dbReference type="EMBL" id="KHG19374.1"/>
    </source>
</evidence>
<dbReference type="Proteomes" id="UP000032142">
    <property type="component" value="Unassembled WGS sequence"/>
</dbReference>
<keyword evidence="2" id="KW-1185">Reference proteome</keyword>
<gene>
    <name evidence="1" type="ORF">F383_24769</name>
</gene>